<feature type="transmembrane region" description="Helical" evidence="1">
    <location>
        <begin position="69"/>
        <end position="88"/>
    </location>
</feature>
<evidence type="ECO:0000313" key="3">
    <source>
        <dbReference type="Proteomes" id="UP000315525"/>
    </source>
</evidence>
<proteinExistence type="predicted"/>
<reference evidence="2 3" key="1">
    <citation type="submission" date="2019-03" db="EMBL/GenBank/DDBJ databases">
        <title>Metabolic potential of uncultured bacteria and archaea associated with petroleum seepage in deep-sea sediments.</title>
        <authorList>
            <person name="Dong X."/>
            <person name="Hubert C."/>
        </authorList>
    </citation>
    <scope>NUCLEOTIDE SEQUENCE [LARGE SCALE GENOMIC DNA]</scope>
    <source>
        <strain evidence="2">E44_bin18</strain>
    </source>
</reference>
<keyword evidence="1" id="KW-0472">Membrane</keyword>
<comment type="caution">
    <text evidence="2">The sequence shown here is derived from an EMBL/GenBank/DDBJ whole genome shotgun (WGS) entry which is preliminary data.</text>
</comment>
<evidence type="ECO:0000256" key="1">
    <source>
        <dbReference type="SAM" id="Phobius"/>
    </source>
</evidence>
<dbReference type="Pfam" id="PF06177">
    <property type="entry name" value="QueT"/>
    <property type="match status" value="1"/>
</dbReference>
<protein>
    <submittedName>
        <fullName evidence="2">QueT transporter family protein</fullName>
    </submittedName>
</protein>
<dbReference type="PANTHER" id="PTHR40044">
    <property type="entry name" value="INTEGRAL MEMBRANE PROTEIN-RELATED"/>
    <property type="match status" value="1"/>
</dbReference>
<dbReference type="PIRSF" id="PIRSF031501">
    <property type="entry name" value="QueT"/>
    <property type="match status" value="1"/>
</dbReference>
<feature type="transmembrane region" description="Helical" evidence="1">
    <location>
        <begin position="95"/>
        <end position="117"/>
    </location>
</feature>
<keyword evidence="1" id="KW-0812">Transmembrane</keyword>
<dbReference type="InterPro" id="IPR010387">
    <property type="entry name" value="QueT"/>
</dbReference>
<gene>
    <name evidence="2" type="ORF">E3J62_00460</name>
</gene>
<sequence>MTIRTISTGAVVAATYAVLTIWLAPISYGPIQVRLSEALTVLPFVASASIWGLFLGCLIANIFGGLGPWDIFVGSLLTLVAATLTYLLRKTGKPWLAPLPPVVLNAFGVSAYLQLLFEPPRIALLGNMPGYFVFVITVGIGEIIACYAVGLPLLYALRRLRVFKHSQDSRHE</sequence>
<name>A0A523UZE4_UNCT6</name>
<feature type="transmembrane region" description="Helical" evidence="1">
    <location>
        <begin position="38"/>
        <end position="63"/>
    </location>
</feature>
<dbReference type="Proteomes" id="UP000315525">
    <property type="component" value="Unassembled WGS sequence"/>
</dbReference>
<organism evidence="2 3">
    <name type="scientific">candidate division TA06 bacterium</name>
    <dbReference type="NCBI Taxonomy" id="2250710"/>
    <lineage>
        <taxon>Bacteria</taxon>
        <taxon>Bacteria division TA06</taxon>
    </lineage>
</organism>
<feature type="transmembrane region" description="Helical" evidence="1">
    <location>
        <begin position="129"/>
        <end position="157"/>
    </location>
</feature>
<dbReference type="EMBL" id="SOJN01000010">
    <property type="protein sequence ID" value="TET47751.1"/>
    <property type="molecule type" value="Genomic_DNA"/>
</dbReference>
<evidence type="ECO:0000313" key="2">
    <source>
        <dbReference type="EMBL" id="TET47751.1"/>
    </source>
</evidence>
<dbReference type="AlphaFoldDB" id="A0A523UZE4"/>
<keyword evidence="1" id="KW-1133">Transmembrane helix</keyword>
<dbReference type="PANTHER" id="PTHR40044:SF1">
    <property type="entry name" value="INTEGRAL MEMBRANE PROTEIN"/>
    <property type="match status" value="1"/>
</dbReference>
<accession>A0A523UZE4</accession>
<feature type="transmembrane region" description="Helical" evidence="1">
    <location>
        <begin position="6"/>
        <end position="26"/>
    </location>
</feature>